<evidence type="ECO:0000313" key="3">
    <source>
        <dbReference type="Proteomes" id="UP000460157"/>
    </source>
</evidence>
<protein>
    <submittedName>
        <fullName evidence="2">Uncharacterized protein</fullName>
    </submittedName>
</protein>
<evidence type="ECO:0000313" key="2">
    <source>
        <dbReference type="EMBL" id="MVT25250.1"/>
    </source>
</evidence>
<feature type="transmembrane region" description="Helical" evidence="1">
    <location>
        <begin position="36"/>
        <end position="56"/>
    </location>
</feature>
<reference evidence="2 3" key="1">
    <citation type="submission" date="2019-12" db="EMBL/GenBank/DDBJ databases">
        <title>Nesterenkonia muleiensis sp. nov., a novel actinobacterium isolated from sap of Populus euphratica.</title>
        <authorList>
            <person name="Wang R."/>
        </authorList>
    </citation>
    <scope>NUCLEOTIDE SEQUENCE [LARGE SCALE GENOMIC DNA]</scope>
    <source>
        <strain evidence="2 3">F10</strain>
    </source>
</reference>
<organism evidence="2 3">
    <name type="scientific">Nesterenkonia alkaliphila</name>
    <dbReference type="NCBI Taxonomy" id="1463631"/>
    <lineage>
        <taxon>Bacteria</taxon>
        <taxon>Bacillati</taxon>
        <taxon>Actinomycetota</taxon>
        <taxon>Actinomycetes</taxon>
        <taxon>Micrococcales</taxon>
        <taxon>Micrococcaceae</taxon>
        <taxon>Nesterenkonia</taxon>
    </lineage>
</organism>
<feature type="transmembrane region" description="Helical" evidence="1">
    <location>
        <begin position="103"/>
        <end position="120"/>
    </location>
</feature>
<comment type="caution">
    <text evidence="2">The sequence shown here is derived from an EMBL/GenBank/DDBJ whole genome shotgun (WGS) entry which is preliminary data.</text>
</comment>
<keyword evidence="1" id="KW-1133">Transmembrane helix</keyword>
<dbReference type="Proteomes" id="UP000460157">
    <property type="component" value="Unassembled WGS sequence"/>
</dbReference>
<feature type="transmembrane region" description="Helical" evidence="1">
    <location>
        <begin position="9"/>
        <end position="30"/>
    </location>
</feature>
<evidence type="ECO:0000256" key="1">
    <source>
        <dbReference type="SAM" id="Phobius"/>
    </source>
</evidence>
<accession>A0A7K1UFK0</accession>
<feature type="transmembrane region" description="Helical" evidence="1">
    <location>
        <begin position="77"/>
        <end position="97"/>
    </location>
</feature>
<keyword evidence="3" id="KW-1185">Reference proteome</keyword>
<dbReference type="EMBL" id="WRPM01000018">
    <property type="protein sequence ID" value="MVT25250.1"/>
    <property type="molecule type" value="Genomic_DNA"/>
</dbReference>
<keyword evidence="1" id="KW-0472">Membrane</keyword>
<sequence>MVSQHGSRFWAGFWGIFGVLQSVLIAGSALQNFGEWWNWLLLFMGLYPATLAWYYYWGKQPPEKGMEKDPAGFGFKVARGVSAGLWLIFAAGVLWNWLGDSEISLFALAFIVWAISIQELRVANVVRWSAAGDTNEAQSAPTATTV</sequence>
<keyword evidence="1" id="KW-0812">Transmembrane</keyword>
<name>A0A7K1UFK0_9MICC</name>
<dbReference type="AlphaFoldDB" id="A0A7K1UFK0"/>
<dbReference type="RefSeq" id="WP_157321065.1">
    <property type="nucleotide sequence ID" value="NZ_BMFX01000016.1"/>
</dbReference>
<proteinExistence type="predicted"/>
<gene>
    <name evidence="2" type="ORF">GNZ21_02540</name>
</gene>